<reference evidence="2 3" key="1">
    <citation type="submission" date="2014-04" db="EMBL/GenBank/DDBJ databases">
        <title>Draft genome sequence of Hydrogenovibrio marinus MH-110, a model organism for aerobic H2 metabolism.</title>
        <authorList>
            <person name="Cha H.J."/>
            <person name="Jo B.H."/>
            <person name="Hwang B.H."/>
        </authorList>
    </citation>
    <scope>NUCLEOTIDE SEQUENCE [LARGE SCALE GENOMIC DNA]</scope>
    <source>
        <strain evidence="2 3">MH-110</strain>
    </source>
</reference>
<accession>A0A067A2A0</accession>
<dbReference type="EMBL" id="JMIU01000001">
    <property type="protein sequence ID" value="KDN96721.1"/>
    <property type="molecule type" value="Genomic_DNA"/>
</dbReference>
<dbReference type="AlphaFoldDB" id="A0A067A2A0"/>
<organism evidence="2 3">
    <name type="scientific">Hydrogenovibrio marinus</name>
    <dbReference type="NCBI Taxonomy" id="28885"/>
    <lineage>
        <taxon>Bacteria</taxon>
        <taxon>Pseudomonadati</taxon>
        <taxon>Pseudomonadota</taxon>
        <taxon>Gammaproteobacteria</taxon>
        <taxon>Thiotrichales</taxon>
        <taxon>Piscirickettsiaceae</taxon>
        <taxon>Hydrogenovibrio</taxon>
    </lineage>
</organism>
<feature type="transmembrane region" description="Helical" evidence="1">
    <location>
        <begin position="200"/>
        <end position="221"/>
    </location>
</feature>
<feature type="transmembrane region" description="Helical" evidence="1">
    <location>
        <begin position="394"/>
        <end position="415"/>
    </location>
</feature>
<comment type="caution">
    <text evidence="2">The sequence shown here is derived from an EMBL/GenBank/DDBJ whole genome shotgun (WGS) entry which is preliminary data.</text>
</comment>
<sequence length="416" mass="47158">MDASQVSQITDMMYALRNPAGLPTYPIIFIGLSVLTFALHILFVQLMLGTSAITLIGAFSQNAYWRRLGAAMLEVAKVSVSVAIVIGVAPLLFVQVVYDPHWYTSNVLSADWVIGFIIFLILGYWAMYYYYFVNGANQDKSATPKARWSMLLSLALMLLVGFIMHSLTSQILHPELWKSWYLQQNGMLDYTGDKLHEWNLWRYAFFISLSIPVAGGMLVTYRRFKSVRSDADHAYLNWAAEVGKKWIKVGSVISTALYVGWMMTLPETAGNFATSLWGILAGVMVLFYAIWAQVRLKGEARFCSYMALPVALVIGLIVATSREILRYDILNGFFHYNFWDYKIVFDWYSTGLFFLTFAIVGGVVLSYFLTIAWKAGQTVGVYTPSAFVNKLGTLSIWIVVLWVVQFFIVGFYVWAR</sequence>
<dbReference type="Proteomes" id="UP000027341">
    <property type="component" value="Unassembled WGS sequence"/>
</dbReference>
<keyword evidence="1" id="KW-0812">Transmembrane</keyword>
<evidence type="ECO:0000313" key="2">
    <source>
        <dbReference type="EMBL" id="KDN96721.1"/>
    </source>
</evidence>
<feature type="transmembrane region" description="Helical" evidence="1">
    <location>
        <begin position="347"/>
        <end position="373"/>
    </location>
</feature>
<feature type="transmembrane region" description="Helical" evidence="1">
    <location>
        <begin position="110"/>
        <end position="131"/>
    </location>
</feature>
<dbReference type="STRING" id="28885.EI16_10765"/>
<keyword evidence="1" id="KW-1133">Transmembrane helix</keyword>
<evidence type="ECO:0000256" key="1">
    <source>
        <dbReference type="SAM" id="Phobius"/>
    </source>
</evidence>
<keyword evidence="1" id="KW-0472">Membrane</keyword>
<proteinExistence type="predicted"/>
<keyword evidence="3" id="KW-1185">Reference proteome</keyword>
<feature type="transmembrane region" description="Helical" evidence="1">
    <location>
        <begin position="151"/>
        <end position="172"/>
    </location>
</feature>
<name>A0A067A2A0_HYDMR</name>
<feature type="transmembrane region" description="Helical" evidence="1">
    <location>
        <begin position="78"/>
        <end position="98"/>
    </location>
</feature>
<protein>
    <submittedName>
        <fullName evidence="2">Uncharacterized protein</fullName>
    </submittedName>
</protein>
<evidence type="ECO:0000313" key="3">
    <source>
        <dbReference type="Proteomes" id="UP000027341"/>
    </source>
</evidence>
<feature type="transmembrane region" description="Helical" evidence="1">
    <location>
        <begin position="302"/>
        <end position="321"/>
    </location>
</feature>
<feature type="transmembrane region" description="Helical" evidence="1">
    <location>
        <begin position="27"/>
        <end position="57"/>
    </location>
</feature>
<gene>
    <name evidence="2" type="ORF">EI16_10765</name>
</gene>
<feature type="transmembrane region" description="Helical" evidence="1">
    <location>
        <begin position="269"/>
        <end position="290"/>
    </location>
</feature>
<dbReference type="RefSeq" id="WP_029907685.1">
    <property type="nucleotide sequence ID" value="NZ_AP020335.1"/>
</dbReference>